<name>A0ABS6B9K7_9NOCA</name>
<evidence type="ECO:0000313" key="1">
    <source>
        <dbReference type="EMBL" id="MBU3066982.1"/>
    </source>
</evidence>
<keyword evidence="2" id="KW-1185">Reference proteome</keyword>
<comment type="caution">
    <text evidence="1">The sequence shown here is derived from an EMBL/GenBank/DDBJ whole genome shotgun (WGS) entry which is preliminary data.</text>
</comment>
<dbReference type="Pfam" id="PF12587">
    <property type="entry name" value="DUF3761"/>
    <property type="match status" value="1"/>
</dbReference>
<dbReference type="RefSeq" id="WP_215923051.1">
    <property type="nucleotide sequence ID" value="NZ_JAHKNI010000017.1"/>
</dbReference>
<dbReference type="Proteomes" id="UP000733379">
    <property type="component" value="Unassembled WGS sequence"/>
</dbReference>
<gene>
    <name evidence="1" type="ORF">KO481_36360</name>
</gene>
<evidence type="ECO:0000313" key="2">
    <source>
        <dbReference type="Proteomes" id="UP000733379"/>
    </source>
</evidence>
<dbReference type="InterPro" id="IPR022236">
    <property type="entry name" value="DUF3761"/>
</dbReference>
<accession>A0ABS6B9K7</accession>
<sequence length="108" mass="11427">MTTDSRRSHRRTLRAIVFAPWVFAIAAGLGTPAATPVAIAEPVPIACAANEYENVDGDCVLRPEPVPGDAVPAGATARCRDGDYSFTRHRRGACSGHEGVAQWLVSVP</sequence>
<proteinExistence type="predicted"/>
<organism evidence="1 2">
    <name type="scientific">Nocardia albiluteola</name>
    <dbReference type="NCBI Taxonomy" id="2842303"/>
    <lineage>
        <taxon>Bacteria</taxon>
        <taxon>Bacillati</taxon>
        <taxon>Actinomycetota</taxon>
        <taxon>Actinomycetes</taxon>
        <taxon>Mycobacteriales</taxon>
        <taxon>Nocardiaceae</taxon>
        <taxon>Nocardia</taxon>
    </lineage>
</organism>
<dbReference type="EMBL" id="JAHKNI010000017">
    <property type="protein sequence ID" value="MBU3066982.1"/>
    <property type="molecule type" value="Genomic_DNA"/>
</dbReference>
<protein>
    <submittedName>
        <fullName evidence="1">DUF3761 domain-containing protein</fullName>
    </submittedName>
</protein>
<reference evidence="1 2" key="1">
    <citation type="submission" date="2021-06" db="EMBL/GenBank/DDBJ databases">
        <title>Actinomycetes sequencing.</title>
        <authorList>
            <person name="Shan Q."/>
        </authorList>
    </citation>
    <scope>NUCLEOTIDE SEQUENCE [LARGE SCALE GENOMIC DNA]</scope>
    <source>
        <strain evidence="1 2">NEAU-G5</strain>
    </source>
</reference>